<evidence type="ECO:0000313" key="3">
    <source>
        <dbReference type="Proteomes" id="UP000565441"/>
    </source>
</evidence>
<feature type="compositionally biased region" description="Low complexity" evidence="1">
    <location>
        <begin position="167"/>
        <end position="183"/>
    </location>
</feature>
<feature type="region of interest" description="Disordered" evidence="1">
    <location>
        <begin position="111"/>
        <end position="187"/>
    </location>
</feature>
<protein>
    <submittedName>
        <fullName evidence="2">Uncharacterized protein</fullName>
    </submittedName>
</protein>
<comment type="caution">
    <text evidence="2">The sequence shown here is derived from an EMBL/GenBank/DDBJ whole genome shotgun (WGS) entry which is preliminary data.</text>
</comment>
<dbReference type="SUPFAM" id="SSF47473">
    <property type="entry name" value="EF-hand"/>
    <property type="match status" value="1"/>
</dbReference>
<dbReference type="Gene3D" id="1.10.238.10">
    <property type="entry name" value="EF-hand"/>
    <property type="match status" value="1"/>
</dbReference>
<sequence length="265" mass="28683">MAANVFDALPVQVQRRIDRAFVSAGEKAVGSGFIRDEGLDGGTPTQISMADVPSALQKLDLPPDDDQVLAVFRNAASGWSAPSSDHVDPTGGGWVSRDDWRAVCAVLLEQHTEDDSDAAPMQQESDMDAGSDDQYFRSEGDDEDSDDEYIEGPSTSTARRRTRGRTAAKSSPASPSPASSSKSKLTKRQQEATLEAFALFFPEVAPEDIPKQKIMIKDIQRVAKLLAEKIKADEMVEMLDAFSTSPDKSVGLEDFGRIMVAARLA</sequence>
<gene>
    <name evidence="2" type="ORF">D9615_006152</name>
</gene>
<evidence type="ECO:0000313" key="2">
    <source>
        <dbReference type="EMBL" id="KAF5380044.1"/>
    </source>
</evidence>
<name>A0A8H5HB87_9AGAR</name>
<accession>A0A8H5HB87</accession>
<organism evidence="2 3">
    <name type="scientific">Tricholomella constricta</name>
    <dbReference type="NCBI Taxonomy" id="117010"/>
    <lineage>
        <taxon>Eukaryota</taxon>
        <taxon>Fungi</taxon>
        <taxon>Dikarya</taxon>
        <taxon>Basidiomycota</taxon>
        <taxon>Agaricomycotina</taxon>
        <taxon>Agaricomycetes</taxon>
        <taxon>Agaricomycetidae</taxon>
        <taxon>Agaricales</taxon>
        <taxon>Tricholomatineae</taxon>
        <taxon>Lyophyllaceae</taxon>
        <taxon>Tricholomella</taxon>
    </lineage>
</organism>
<feature type="compositionally biased region" description="Acidic residues" evidence="1">
    <location>
        <begin position="140"/>
        <end position="150"/>
    </location>
</feature>
<proteinExistence type="predicted"/>
<dbReference type="InterPro" id="IPR011992">
    <property type="entry name" value="EF-hand-dom_pair"/>
</dbReference>
<dbReference type="OrthoDB" id="2530165at2759"/>
<dbReference type="Proteomes" id="UP000565441">
    <property type="component" value="Unassembled WGS sequence"/>
</dbReference>
<dbReference type="EMBL" id="JAACJP010000014">
    <property type="protein sequence ID" value="KAF5380044.1"/>
    <property type="molecule type" value="Genomic_DNA"/>
</dbReference>
<reference evidence="2 3" key="1">
    <citation type="journal article" date="2020" name="ISME J.">
        <title>Uncovering the hidden diversity of litter-decomposition mechanisms in mushroom-forming fungi.</title>
        <authorList>
            <person name="Floudas D."/>
            <person name="Bentzer J."/>
            <person name="Ahren D."/>
            <person name="Johansson T."/>
            <person name="Persson P."/>
            <person name="Tunlid A."/>
        </authorList>
    </citation>
    <scope>NUCLEOTIDE SEQUENCE [LARGE SCALE GENOMIC DNA]</scope>
    <source>
        <strain evidence="2 3">CBS 661.87</strain>
    </source>
</reference>
<evidence type="ECO:0000256" key="1">
    <source>
        <dbReference type="SAM" id="MobiDB-lite"/>
    </source>
</evidence>
<keyword evidence="3" id="KW-1185">Reference proteome</keyword>
<dbReference type="AlphaFoldDB" id="A0A8H5HB87"/>